<evidence type="ECO:0000256" key="3">
    <source>
        <dbReference type="ARBA" id="ARBA00022691"/>
    </source>
</evidence>
<evidence type="ECO:0000259" key="8">
    <source>
        <dbReference type="SMART" id="SM00650"/>
    </source>
</evidence>
<dbReference type="EMBL" id="DS572695">
    <property type="protein sequence ID" value="EGY13329.1"/>
    <property type="molecule type" value="Genomic_DNA"/>
</dbReference>
<feature type="region of interest" description="Disordered" evidence="7">
    <location>
        <begin position="237"/>
        <end position="270"/>
    </location>
</feature>
<gene>
    <name evidence="9" type="ORF">VDAG_00011</name>
</gene>
<dbReference type="Proteomes" id="UP000001611">
    <property type="component" value="Chromosome 2"/>
</dbReference>
<dbReference type="eggNOG" id="KOG0820">
    <property type="taxonomic scope" value="Eukaryota"/>
</dbReference>
<comment type="similarity">
    <text evidence="5 6">Belongs to the class I-like SAM-binding methyltransferase superfamily. rRNA adenine N(6)-methyltransferase family.</text>
</comment>
<dbReference type="GeneID" id="20701474"/>
<dbReference type="KEGG" id="vda:VDAG_00011"/>
<evidence type="ECO:0000313" key="9">
    <source>
        <dbReference type="EMBL" id="EGY13329.1"/>
    </source>
</evidence>
<evidence type="ECO:0000256" key="1">
    <source>
        <dbReference type="ARBA" id="ARBA00022603"/>
    </source>
</evidence>
<dbReference type="GO" id="GO:0000179">
    <property type="term" value="F:rRNA (adenine-N6,N6-)-dimethyltransferase activity"/>
    <property type="evidence" value="ECO:0007669"/>
    <property type="project" value="UniProtKB-UniRule"/>
</dbReference>
<dbReference type="PANTHER" id="PTHR11727:SF7">
    <property type="entry name" value="DIMETHYLADENOSINE TRANSFERASE-RELATED"/>
    <property type="match status" value="1"/>
</dbReference>
<dbReference type="Pfam" id="PF00398">
    <property type="entry name" value="RrnaAD"/>
    <property type="match status" value="2"/>
</dbReference>
<feature type="binding site" evidence="5">
    <location>
        <position position="90"/>
    </location>
    <ligand>
        <name>S-adenosyl-L-methionine</name>
        <dbReference type="ChEBI" id="CHEBI:59789"/>
    </ligand>
</feature>
<dbReference type="PANTHER" id="PTHR11727">
    <property type="entry name" value="DIMETHYLADENOSINE TRANSFERASE"/>
    <property type="match status" value="1"/>
</dbReference>
<proteinExistence type="inferred from homology"/>
<dbReference type="EC" id="2.1.1.-" evidence="6"/>
<feature type="compositionally biased region" description="Acidic residues" evidence="7">
    <location>
        <begin position="237"/>
        <end position="268"/>
    </location>
</feature>
<keyword evidence="3 5" id="KW-0949">S-adenosyl-L-methionine</keyword>
<dbReference type="SUPFAM" id="SSF53335">
    <property type="entry name" value="S-adenosyl-L-methionine-dependent methyltransferases"/>
    <property type="match status" value="1"/>
</dbReference>
<dbReference type="GO" id="GO:0005730">
    <property type="term" value="C:nucleolus"/>
    <property type="evidence" value="ECO:0007669"/>
    <property type="project" value="TreeGrafter"/>
</dbReference>
<comment type="caution">
    <text evidence="5">Lacks conserved residue(s) required for the propagation of feature annotation.</text>
</comment>
<accession>G2WQX9</accession>
<evidence type="ECO:0000256" key="7">
    <source>
        <dbReference type="SAM" id="MobiDB-lite"/>
    </source>
</evidence>
<feature type="binding site" evidence="5">
    <location>
        <position position="46"/>
    </location>
    <ligand>
        <name>S-adenosyl-L-methionine</name>
        <dbReference type="ChEBI" id="CHEBI:59789"/>
    </ligand>
</feature>
<dbReference type="GO" id="GO:0003723">
    <property type="term" value="F:RNA binding"/>
    <property type="evidence" value="ECO:0007669"/>
    <property type="project" value="UniProtKB-UniRule"/>
</dbReference>
<dbReference type="PROSITE" id="PS51689">
    <property type="entry name" value="SAM_RNA_A_N6_MT"/>
    <property type="match status" value="1"/>
</dbReference>
<dbReference type="Gene3D" id="1.10.8.480">
    <property type="match status" value="1"/>
</dbReference>
<dbReference type="InterPro" id="IPR001737">
    <property type="entry name" value="KsgA/Erm"/>
</dbReference>
<dbReference type="STRING" id="498257.G2WQX9"/>
<organism evidence="9 10">
    <name type="scientific">Verticillium dahliae (strain VdLs.17 / ATCC MYA-4575 / FGSC 10137)</name>
    <name type="common">Verticillium wilt</name>
    <dbReference type="NCBI Taxonomy" id="498257"/>
    <lineage>
        <taxon>Eukaryota</taxon>
        <taxon>Fungi</taxon>
        <taxon>Dikarya</taxon>
        <taxon>Ascomycota</taxon>
        <taxon>Pezizomycotina</taxon>
        <taxon>Sordariomycetes</taxon>
        <taxon>Hypocreomycetidae</taxon>
        <taxon>Glomerellales</taxon>
        <taxon>Plectosphaerellaceae</taxon>
        <taxon>Verticillium</taxon>
    </lineage>
</organism>
<dbReference type="CDD" id="cd02440">
    <property type="entry name" value="AdoMet_MTases"/>
    <property type="match status" value="1"/>
</dbReference>
<dbReference type="OMA" id="ANYRTWC"/>
<keyword evidence="1 5" id="KW-0489">Methyltransferase</keyword>
<feature type="binding site" evidence="5">
    <location>
        <position position="67"/>
    </location>
    <ligand>
        <name>S-adenosyl-L-methionine</name>
        <dbReference type="ChEBI" id="CHEBI:59789"/>
    </ligand>
</feature>
<evidence type="ECO:0000313" key="10">
    <source>
        <dbReference type="Proteomes" id="UP000001611"/>
    </source>
</evidence>
<dbReference type="InterPro" id="IPR029063">
    <property type="entry name" value="SAM-dependent_MTases_sf"/>
</dbReference>
<keyword evidence="2 5" id="KW-0808">Transferase</keyword>
<dbReference type="Gene3D" id="3.40.50.150">
    <property type="entry name" value="Vaccinia Virus protein VP39"/>
    <property type="match status" value="2"/>
</dbReference>
<dbReference type="InParanoid" id="G2WQX9"/>
<dbReference type="GO" id="GO:0030688">
    <property type="term" value="C:preribosome, small subunit precursor"/>
    <property type="evidence" value="ECO:0007669"/>
    <property type="project" value="EnsemblFungi"/>
</dbReference>
<feature type="domain" description="Ribosomal RNA adenine methylase transferase N-terminal" evidence="8">
    <location>
        <begin position="32"/>
        <end position="175"/>
    </location>
</feature>
<dbReference type="InterPro" id="IPR020596">
    <property type="entry name" value="rRNA_Ade_Mease_Trfase_CS"/>
</dbReference>
<name>G2WQX9_VERDV</name>
<evidence type="ECO:0000256" key="6">
    <source>
        <dbReference type="RuleBase" id="RU362106"/>
    </source>
</evidence>
<evidence type="ECO:0000256" key="4">
    <source>
        <dbReference type="ARBA" id="ARBA00022884"/>
    </source>
</evidence>
<sequence>MGKAQGGKRNSSAAGSSPYAKPQKSNNVFKFNKADLKPTDTVLEIGPGTGNLTVRILENAKKLIAIEFDPRMAAEVTKVDWVPFDVLISNTPYQISSPLVFKMLAMPKPPRQAILMFQLEFGQRLVAKPGDKLYGRLSVNANFWATCSNVMKVSKANFRPPPQVDSCVVRIVPKQGSERPSIAFEEFDGLLRICFNRKNRTMRASWLGTKEVLSMLEKNYRVWAAMNNVPLDDSLVEEEGEEAGDDAADEEMDLDDEAPEQEQDDDGATDFFAALKPAEAEKTKSKRKKTKVAALVRHKIESALDKTELLEKRARQCDETDFLKLLHALNSEGIHFA</sequence>
<evidence type="ECO:0000256" key="2">
    <source>
        <dbReference type="ARBA" id="ARBA00022679"/>
    </source>
</evidence>
<protein>
    <recommendedName>
        <fullName evidence="6">rRNA adenine N(6)-methyltransferase</fullName>
        <ecNumber evidence="6">2.1.1.-</ecNumber>
    </recommendedName>
</protein>
<keyword evidence="10" id="KW-1185">Reference proteome</keyword>
<dbReference type="InterPro" id="IPR020598">
    <property type="entry name" value="rRNA_Ade_methylase_Trfase_N"/>
</dbReference>
<dbReference type="SMART" id="SM00650">
    <property type="entry name" value="rADc"/>
    <property type="match status" value="1"/>
</dbReference>
<feature type="region of interest" description="Disordered" evidence="7">
    <location>
        <begin position="1"/>
        <end position="24"/>
    </location>
</feature>
<dbReference type="AlphaFoldDB" id="G2WQX9"/>
<keyword evidence="6" id="KW-0698">rRNA processing</keyword>
<dbReference type="HOGENOM" id="CLU_041220_2_0_1"/>
<dbReference type="FunCoup" id="G2WQX9">
    <property type="interactions" value="724"/>
</dbReference>
<dbReference type="PROSITE" id="PS01131">
    <property type="entry name" value="RRNA_A_DIMETH"/>
    <property type="match status" value="1"/>
</dbReference>
<evidence type="ECO:0000256" key="5">
    <source>
        <dbReference type="PROSITE-ProRule" id="PRU01026"/>
    </source>
</evidence>
<dbReference type="RefSeq" id="XP_009649683.1">
    <property type="nucleotide sequence ID" value="XM_009651388.1"/>
</dbReference>
<dbReference type="GO" id="GO:0000462">
    <property type="term" value="P:maturation of SSU-rRNA from tricistronic rRNA transcript (SSU-rRNA, 5.8S rRNA, LSU-rRNA)"/>
    <property type="evidence" value="ECO:0007669"/>
    <property type="project" value="EnsemblFungi"/>
</dbReference>
<reference evidence="9 10" key="1">
    <citation type="submission" date="2008-03" db="EMBL/GenBank/DDBJ databases">
        <title>The Genome Sequence of Verticillium dahliae VdLs.17.</title>
        <authorList>
            <consortium name="The Broad Institute Genome Sequencing Platform"/>
            <person name="Ma L.-J.J."/>
            <person name="Klosterman S.J."/>
            <person name="Subbarao K."/>
            <person name="Dobinson K."/>
            <person name="Veronese P."/>
            <person name="Kang S."/>
            <person name="Gold S.E."/>
            <person name="Young S."/>
            <person name="Jaffe D."/>
            <person name="Gnerre S."/>
            <person name="Berlin A."/>
            <person name="Heiman D."/>
            <person name="Hepburn T."/>
            <person name="Sykes S."/>
            <person name="Alvarado L."/>
            <person name="Kodira C.D."/>
            <person name="Lander E."/>
            <person name="Galagan J."/>
            <person name="Nusbaum C."/>
            <person name="Birren B."/>
        </authorList>
    </citation>
    <scope>NUCLEOTIDE SEQUENCE [LARGE SCALE GENOMIC DNA]</scope>
    <source>
        <strain evidence="10">VdLs.17 / ATCC MYA-4575 / FGSC 10137</strain>
    </source>
</reference>
<dbReference type="OrthoDB" id="74991at2759"/>
<keyword evidence="4 5" id="KW-0694">RNA-binding</keyword>